<dbReference type="EMBL" id="PDCK01000039">
    <property type="protein sequence ID" value="PRQ59693.1"/>
    <property type="molecule type" value="Genomic_DNA"/>
</dbReference>
<feature type="transmembrane region" description="Helical" evidence="2">
    <location>
        <begin position="429"/>
        <end position="451"/>
    </location>
</feature>
<keyword evidence="4" id="KW-0808">Transferase</keyword>
<keyword evidence="5" id="KW-1185">Reference proteome</keyword>
<dbReference type="InterPro" id="IPR036317">
    <property type="entry name" value="Cullin_homology_sf"/>
</dbReference>
<feature type="domain" description="NB-ARC" evidence="3">
    <location>
        <begin position="49"/>
        <end position="155"/>
    </location>
</feature>
<proteinExistence type="predicted"/>
<dbReference type="InterPro" id="IPR002182">
    <property type="entry name" value="NB-ARC"/>
</dbReference>
<dbReference type="GO" id="GO:0016301">
    <property type="term" value="F:kinase activity"/>
    <property type="evidence" value="ECO:0007669"/>
    <property type="project" value="UniProtKB-KW"/>
</dbReference>
<keyword evidence="1" id="KW-0611">Plant defense</keyword>
<evidence type="ECO:0000259" key="3">
    <source>
        <dbReference type="Pfam" id="PF00931"/>
    </source>
</evidence>
<evidence type="ECO:0000313" key="5">
    <source>
        <dbReference type="Proteomes" id="UP000238479"/>
    </source>
</evidence>
<protein>
    <submittedName>
        <fullName evidence="4">Putative diacylglycerol kinase, catalytic domain, cullin</fullName>
    </submittedName>
</protein>
<keyword evidence="2" id="KW-1133">Transmembrane helix</keyword>
<reference evidence="4 5" key="1">
    <citation type="journal article" date="2018" name="Nat. Genet.">
        <title>The Rosa genome provides new insights in the design of modern roses.</title>
        <authorList>
            <person name="Bendahmane M."/>
        </authorList>
    </citation>
    <scope>NUCLEOTIDE SEQUENCE [LARGE SCALE GENOMIC DNA]</scope>
    <source>
        <strain evidence="5">cv. Old Blush</strain>
    </source>
</reference>
<keyword evidence="2" id="KW-0472">Membrane</keyword>
<keyword evidence="4" id="KW-0418">Kinase</keyword>
<comment type="caution">
    <text evidence="4">The sequence shown here is derived from an EMBL/GenBank/DDBJ whole genome shotgun (WGS) entry which is preliminary data.</text>
</comment>
<dbReference type="InterPro" id="IPR027417">
    <property type="entry name" value="P-loop_NTPase"/>
</dbReference>
<dbReference type="SUPFAM" id="SSF52540">
    <property type="entry name" value="P-loop containing nucleoside triphosphate hydrolases"/>
    <property type="match status" value="1"/>
</dbReference>
<dbReference type="Gene3D" id="3.40.50.300">
    <property type="entry name" value="P-loop containing nucleotide triphosphate hydrolases"/>
    <property type="match status" value="1"/>
</dbReference>
<name>A0A2P6SM06_ROSCH</name>
<dbReference type="Gramene" id="PRQ59693">
    <property type="protein sequence ID" value="PRQ59693"/>
    <property type="gene ID" value="RchiOBHm_Chr1g0372981"/>
</dbReference>
<dbReference type="AlphaFoldDB" id="A0A2P6SM06"/>
<evidence type="ECO:0000256" key="2">
    <source>
        <dbReference type="SAM" id="Phobius"/>
    </source>
</evidence>
<sequence>MVRVHFQSFNSCNFDWNSAQFHVLVRRILDKLRAVDSGNGAIDNLNDAIVEEEGDISGLGLERLLARLNRLLSGKGYLIVLDDVWHISEFYSDLGCTFQDRLSYGLPKGSGGAVIVTTRIPEVAEHMVGRNNLITVEPLDTESCWRIFMETIKDNKEVLNISTHETLDKIKNEIKDQCYGLPLAAKELAGIIPKRIREIESNRFLKEMYIPDELLHADLEVEPAVHIPKFPVLVFIDMKNMNNKQLGEKLLDKFRYHLNKKQVFAVLEEKSDTKKKVKAHDPERVLKDVYGTLEKLKRKGYGFADEIQKTMTVIIVGGDSVANWILGVICDLKLPELPSIAPIPLQTISLIGGSISSSFGWFEDREMQFMVAPLHAAIIMQFQDQKSWTSKDLAAAVGVPIDTLNRRINFWISKGILAELLGEDTDDHMFTLMEGMIGSCLCFLFCFVIFYL</sequence>
<dbReference type="PANTHER" id="PTHR36766:SF41">
    <property type="entry name" value="AAA+ ATPASE DOMAIN-CONTAINING PROTEIN"/>
    <property type="match status" value="1"/>
</dbReference>
<dbReference type="Proteomes" id="UP000238479">
    <property type="component" value="Chromosome 1"/>
</dbReference>
<evidence type="ECO:0000256" key="1">
    <source>
        <dbReference type="ARBA" id="ARBA00022821"/>
    </source>
</evidence>
<keyword evidence="2" id="KW-0812">Transmembrane</keyword>
<dbReference type="STRING" id="74649.A0A2P6SM06"/>
<dbReference type="Pfam" id="PF00931">
    <property type="entry name" value="NB-ARC"/>
    <property type="match status" value="1"/>
</dbReference>
<gene>
    <name evidence="4" type="ORF">RchiOBHm_Chr1g0372981</name>
</gene>
<evidence type="ECO:0000313" key="4">
    <source>
        <dbReference type="EMBL" id="PRQ59693.1"/>
    </source>
</evidence>
<dbReference type="GO" id="GO:0006952">
    <property type="term" value="P:defense response"/>
    <property type="evidence" value="ECO:0007669"/>
    <property type="project" value="UniProtKB-KW"/>
</dbReference>
<dbReference type="SUPFAM" id="SSF75632">
    <property type="entry name" value="Cullin homology domain"/>
    <property type="match status" value="1"/>
</dbReference>
<dbReference type="Gene3D" id="3.30.230.130">
    <property type="entry name" value="Cullin, Chain C, Domain 2"/>
    <property type="match status" value="1"/>
</dbReference>
<organism evidence="4 5">
    <name type="scientific">Rosa chinensis</name>
    <name type="common">China rose</name>
    <dbReference type="NCBI Taxonomy" id="74649"/>
    <lineage>
        <taxon>Eukaryota</taxon>
        <taxon>Viridiplantae</taxon>
        <taxon>Streptophyta</taxon>
        <taxon>Embryophyta</taxon>
        <taxon>Tracheophyta</taxon>
        <taxon>Spermatophyta</taxon>
        <taxon>Magnoliopsida</taxon>
        <taxon>eudicotyledons</taxon>
        <taxon>Gunneridae</taxon>
        <taxon>Pentapetalae</taxon>
        <taxon>rosids</taxon>
        <taxon>fabids</taxon>
        <taxon>Rosales</taxon>
        <taxon>Rosaceae</taxon>
        <taxon>Rosoideae</taxon>
        <taxon>Rosoideae incertae sedis</taxon>
        <taxon>Rosa</taxon>
    </lineage>
</organism>
<accession>A0A2P6SM06</accession>
<dbReference type="GO" id="GO:0043531">
    <property type="term" value="F:ADP binding"/>
    <property type="evidence" value="ECO:0007669"/>
    <property type="project" value="InterPro"/>
</dbReference>
<dbReference type="PANTHER" id="PTHR36766">
    <property type="entry name" value="PLANT BROAD-SPECTRUM MILDEW RESISTANCE PROTEIN RPW8"/>
    <property type="match status" value="1"/>
</dbReference>